<gene>
    <name evidence="1" type="primary">BQ5605_C013g07239</name>
    <name evidence="2" type="synonym">BQ5605_C013g07240</name>
    <name evidence="1" type="ORF">BQ5605_C013G07239</name>
    <name evidence="2" type="ORF">BQ5605_C013G07240</name>
</gene>
<dbReference type="EMBL" id="FQNC01000013">
    <property type="protein sequence ID" value="SGY15083.1"/>
    <property type="molecule type" value="Genomic_DNA"/>
</dbReference>
<dbReference type="EMBL" id="FQNC01000013">
    <property type="protein sequence ID" value="SGY15084.1"/>
    <property type="molecule type" value="Genomic_DNA"/>
</dbReference>
<dbReference type="AlphaFoldDB" id="A0A2X0LVV8"/>
<dbReference type="Proteomes" id="UP000249464">
    <property type="component" value="Unassembled WGS sequence"/>
</dbReference>
<name>A0A2X0LVV8_9BASI</name>
<evidence type="ECO:0000313" key="3">
    <source>
        <dbReference type="Proteomes" id="UP000249464"/>
    </source>
</evidence>
<organism evidence="1 3">
    <name type="scientific">Microbotryum silenes-dioicae</name>
    <dbReference type="NCBI Taxonomy" id="796604"/>
    <lineage>
        <taxon>Eukaryota</taxon>
        <taxon>Fungi</taxon>
        <taxon>Dikarya</taxon>
        <taxon>Basidiomycota</taxon>
        <taxon>Pucciniomycotina</taxon>
        <taxon>Microbotryomycetes</taxon>
        <taxon>Microbotryales</taxon>
        <taxon>Microbotryaceae</taxon>
        <taxon>Microbotryum</taxon>
    </lineage>
</organism>
<reference evidence="1 3" key="1">
    <citation type="submission" date="2016-11" db="EMBL/GenBank/DDBJ databases">
        <authorList>
            <person name="Jaros S."/>
            <person name="Januszkiewicz K."/>
            <person name="Wedrychowicz H."/>
        </authorList>
    </citation>
    <scope>NUCLEOTIDE SEQUENCE [LARGE SCALE GENOMIC DNA]</scope>
</reference>
<protein>
    <submittedName>
        <fullName evidence="1">BQ5605_C013g07239 protein</fullName>
    </submittedName>
    <submittedName>
        <fullName evidence="2">BQ5605_C013g07240 protein</fullName>
    </submittedName>
</protein>
<sequence>MVSNAVHLIGQSGKNDLREDTARVLEIHELKNEMDNLFALMSERSEEDYDEKKR</sequence>
<keyword evidence="3" id="KW-1185">Reference proteome</keyword>
<accession>A0A2X0LVV8</accession>
<proteinExistence type="predicted"/>
<evidence type="ECO:0000313" key="2">
    <source>
        <dbReference type="EMBL" id="SGY15084.1"/>
    </source>
</evidence>
<evidence type="ECO:0000313" key="1">
    <source>
        <dbReference type="EMBL" id="SGY15083.1"/>
    </source>
</evidence>